<feature type="compositionally biased region" description="Low complexity" evidence="1">
    <location>
        <begin position="126"/>
        <end position="138"/>
    </location>
</feature>
<accession>K0TAD6</accession>
<name>K0TAD6_THAOC</name>
<gene>
    <name evidence="2" type="ORF">THAOC_04278</name>
</gene>
<reference evidence="2 3" key="1">
    <citation type="journal article" date="2012" name="Genome Biol.">
        <title>Genome and low-iron response of an oceanic diatom adapted to chronic iron limitation.</title>
        <authorList>
            <person name="Lommer M."/>
            <person name="Specht M."/>
            <person name="Roy A.S."/>
            <person name="Kraemer L."/>
            <person name="Andreson R."/>
            <person name="Gutowska M.A."/>
            <person name="Wolf J."/>
            <person name="Bergner S.V."/>
            <person name="Schilhabel M.B."/>
            <person name="Klostermeier U.C."/>
            <person name="Beiko R.G."/>
            <person name="Rosenstiel P."/>
            <person name="Hippler M."/>
            <person name="Laroche J."/>
        </authorList>
    </citation>
    <scope>NUCLEOTIDE SEQUENCE [LARGE SCALE GENOMIC DNA]</scope>
    <source>
        <strain evidence="2 3">CCMP1005</strain>
    </source>
</reference>
<evidence type="ECO:0000256" key="1">
    <source>
        <dbReference type="SAM" id="MobiDB-lite"/>
    </source>
</evidence>
<dbReference type="EMBL" id="AGNL01003983">
    <property type="protein sequence ID" value="EJK74069.1"/>
    <property type="molecule type" value="Genomic_DNA"/>
</dbReference>
<comment type="caution">
    <text evidence="2">The sequence shown here is derived from an EMBL/GenBank/DDBJ whole genome shotgun (WGS) entry which is preliminary data.</text>
</comment>
<feature type="region of interest" description="Disordered" evidence="1">
    <location>
        <begin position="1"/>
        <end position="24"/>
    </location>
</feature>
<protein>
    <recommendedName>
        <fullName evidence="4">F-box domain-containing protein</fullName>
    </recommendedName>
</protein>
<feature type="compositionally biased region" description="Basic and acidic residues" evidence="1">
    <location>
        <begin position="222"/>
        <end position="231"/>
    </location>
</feature>
<keyword evidence="3" id="KW-1185">Reference proteome</keyword>
<organism evidence="2 3">
    <name type="scientific">Thalassiosira oceanica</name>
    <name type="common">Marine diatom</name>
    <dbReference type="NCBI Taxonomy" id="159749"/>
    <lineage>
        <taxon>Eukaryota</taxon>
        <taxon>Sar</taxon>
        <taxon>Stramenopiles</taxon>
        <taxon>Ochrophyta</taxon>
        <taxon>Bacillariophyta</taxon>
        <taxon>Coscinodiscophyceae</taxon>
        <taxon>Thalassiosirophycidae</taxon>
        <taxon>Thalassiosirales</taxon>
        <taxon>Thalassiosiraceae</taxon>
        <taxon>Thalassiosira</taxon>
    </lineage>
</organism>
<evidence type="ECO:0008006" key="4">
    <source>
        <dbReference type="Google" id="ProtNLM"/>
    </source>
</evidence>
<feature type="compositionally biased region" description="Basic and acidic residues" evidence="1">
    <location>
        <begin position="191"/>
        <end position="213"/>
    </location>
</feature>
<feature type="non-terminal residue" evidence="2">
    <location>
        <position position="354"/>
    </location>
</feature>
<dbReference type="Proteomes" id="UP000266841">
    <property type="component" value="Unassembled WGS sequence"/>
</dbReference>
<evidence type="ECO:0000313" key="2">
    <source>
        <dbReference type="EMBL" id="EJK74069.1"/>
    </source>
</evidence>
<evidence type="ECO:0000313" key="3">
    <source>
        <dbReference type="Proteomes" id="UP000266841"/>
    </source>
</evidence>
<feature type="region of interest" description="Disordered" evidence="1">
    <location>
        <begin position="119"/>
        <end position="246"/>
    </location>
</feature>
<sequence length="354" mass="37944">MHSQPRAIRAHGQRPKYVAADRGREPTRLSVATTTHRRRANPAGRTGTAGGIATENKVLRRDGVSGRAVSITPLTSAPLPNCSVSTPLAVSRSFSSPLGLLIVASPSPGGQRLSAAEGELFPVQNPTPRRPAAASPRSFRPRLRSAPRPVSGELRSKICQGAQLERASCSPNEAAPTTGPLRGSDSGGGGDVRRGRPADRRAAEPNGLPHDDPDGALAKTSKFREEKEVTRNRHLSGLPHTASAPHSALPWARKVGYPPPNLHRSIQLFSFKSRLGREIERSSQMMPRDNKRARLLPSAALDVLGNDLLVRCASYLDADGLAQLGRTSARLGIPLRVPARPDGFGSRLRLEQRT</sequence>
<dbReference type="AlphaFoldDB" id="K0TAD6"/>
<proteinExistence type="predicted"/>